<accession>A0ABY6CV50</accession>
<dbReference type="InterPro" id="IPR012467">
    <property type="entry name" value="DUF1684"/>
</dbReference>
<dbReference type="EMBL" id="CP106679">
    <property type="protein sequence ID" value="UXP33779.1"/>
    <property type="molecule type" value="Genomic_DNA"/>
</dbReference>
<organism evidence="1 2">
    <name type="scientific">Reichenbachiella agarivorans</name>
    <dbReference type="NCBI Taxonomy" id="2979464"/>
    <lineage>
        <taxon>Bacteria</taxon>
        <taxon>Pseudomonadati</taxon>
        <taxon>Bacteroidota</taxon>
        <taxon>Cytophagia</taxon>
        <taxon>Cytophagales</taxon>
        <taxon>Reichenbachiellaceae</taxon>
        <taxon>Reichenbachiella</taxon>
    </lineage>
</organism>
<evidence type="ECO:0000313" key="2">
    <source>
        <dbReference type="Proteomes" id="UP001065174"/>
    </source>
</evidence>
<keyword evidence="2" id="KW-1185">Reference proteome</keyword>
<evidence type="ECO:0000313" key="1">
    <source>
        <dbReference type="EMBL" id="UXP33779.1"/>
    </source>
</evidence>
<dbReference type="Pfam" id="PF07920">
    <property type="entry name" value="DUF1684"/>
    <property type="match status" value="1"/>
</dbReference>
<gene>
    <name evidence="1" type="ORF">N6H18_07435</name>
</gene>
<dbReference type="RefSeq" id="WP_262311205.1">
    <property type="nucleotide sequence ID" value="NZ_CP106679.1"/>
</dbReference>
<reference evidence="1" key="1">
    <citation type="submission" date="2022-09" db="EMBL/GenBank/DDBJ databases">
        <title>Comparative genomics and taxonomic characterization of three novel marine species of genus Reichenbachiella exhibiting antioxidant and polysaccharide degradation activities.</title>
        <authorList>
            <person name="Muhammad N."/>
            <person name="Lee Y.-J."/>
            <person name="Ko J."/>
            <person name="Kim S.-G."/>
        </authorList>
    </citation>
    <scope>NUCLEOTIDE SEQUENCE</scope>
    <source>
        <strain evidence="1">BKB1-1</strain>
    </source>
</reference>
<dbReference type="PANTHER" id="PTHR41913">
    <property type="entry name" value="DUF1684 DOMAIN-CONTAINING PROTEIN"/>
    <property type="match status" value="1"/>
</dbReference>
<proteinExistence type="predicted"/>
<name>A0ABY6CV50_9BACT</name>
<dbReference type="PANTHER" id="PTHR41913:SF1">
    <property type="entry name" value="DUF1684 DOMAIN-CONTAINING PROTEIN"/>
    <property type="match status" value="1"/>
</dbReference>
<dbReference type="Proteomes" id="UP001065174">
    <property type="component" value="Chromosome"/>
</dbReference>
<sequence length="200" mass="23118">MKRILLALLLSVLIFYIFTQVNSDESSTSSYIESITKERIEKDQFMNTSSNSPFYNHRDSTIALKYYPIDETYKVIARVELIEENRLLTLGSSDGNQVTYRQYAYVYFNLQDQECTLLILKNVSEGTLFTAFADLTSASETYGAGRYLDLDFNRAKRITLDFNRAYNPYCNYNHDYSCPLPPKENMLNVAVRAGEKDFSK</sequence>
<protein>
    <submittedName>
        <fullName evidence="1">DUF1684 domain-containing protein</fullName>
    </submittedName>
</protein>